<organism evidence="1 2">
    <name type="scientific">Siminovitchia terrae</name>
    <name type="common">Bacillus terrae</name>
    <dbReference type="NCBI Taxonomy" id="1914933"/>
    <lineage>
        <taxon>Bacteria</taxon>
        <taxon>Bacillati</taxon>
        <taxon>Bacillota</taxon>
        <taxon>Bacilli</taxon>
        <taxon>Bacillales</taxon>
        <taxon>Bacillaceae</taxon>
        <taxon>Siminovitchia</taxon>
    </lineage>
</organism>
<name>A0ABQ4L0N6_SIMTE</name>
<proteinExistence type="predicted"/>
<dbReference type="Proteomes" id="UP000680670">
    <property type="component" value="Unassembled WGS sequence"/>
</dbReference>
<comment type="caution">
    <text evidence="1">The sequence shown here is derived from an EMBL/GenBank/DDBJ whole genome shotgun (WGS) entry which is preliminary data.</text>
</comment>
<dbReference type="EMBL" id="BORJ01000010">
    <property type="protein sequence ID" value="GIN97774.1"/>
    <property type="molecule type" value="Genomic_DNA"/>
</dbReference>
<reference evidence="1 2" key="1">
    <citation type="submission" date="2021-03" db="EMBL/GenBank/DDBJ databases">
        <title>Antimicrobial resistance genes in bacteria isolated from Japanese honey, and their potential for conferring macrolide and lincosamide resistance in the American foulbrood pathogen Paenibacillus larvae.</title>
        <authorList>
            <person name="Okamoto M."/>
            <person name="Kumagai M."/>
            <person name="Kanamori H."/>
            <person name="Takamatsu D."/>
        </authorList>
    </citation>
    <scope>NUCLEOTIDE SEQUENCE [LARGE SCALE GENOMIC DNA]</scope>
    <source>
        <strain evidence="1 2">J6TS1</strain>
    </source>
</reference>
<evidence type="ECO:0000313" key="1">
    <source>
        <dbReference type="EMBL" id="GIN97774.1"/>
    </source>
</evidence>
<keyword evidence="2" id="KW-1185">Reference proteome</keyword>
<dbReference type="RefSeq" id="WP_185830483.1">
    <property type="nucleotide sequence ID" value="NZ_BORI01000005.1"/>
</dbReference>
<accession>A0ABQ4L0N6</accession>
<evidence type="ECO:0000313" key="2">
    <source>
        <dbReference type="Proteomes" id="UP000680670"/>
    </source>
</evidence>
<sequence length="55" mass="6611">MKERIAKYKEIAISKEKSILDNTVLFRIEGNIPFKEEVIKQLTDKGLYRFYEDEE</sequence>
<protein>
    <submittedName>
        <fullName evidence="1">Uncharacterized protein</fullName>
    </submittedName>
</protein>
<gene>
    <name evidence="1" type="ORF">J6TS1_36440</name>
</gene>